<dbReference type="EMBL" id="JAQIZT010000012">
    <property type="protein sequence ID" value="KAJ6977958.1"/>
    <property type="molecule type" value="Genomic_DNA"/>
</dbReference>
<dbReference type="PROSITE" id="PS51257">
    <property type="entry name" value="PROKAR_LIPOPROTEIN"/>
    <property type="match status" value="1"/>
</dbReference>
<evidence type="ECO:0008006" key="4">
    <source>
        <dbReference type="Google" id="ProtNLM"/>
    </source>
</evidence>
<dbReference type="AlphaFoldDB" id="A0AAD6M2U5"/>
<reference evidence="2" key="1">
    <citation type="journal article" date="2023" name="Mol. Ecol. Resour.">
        <title>Chromosome-level genome assembly of a triploid poplar Populus alba 'Berolinensis'.</title>
        <authorList>
            <person name="Chen S."/>
            <person name="Yu Y."/>
            <person name="Wang X."/>
            <person name="Wang S."/>
            <person name="Zhang T."/>
            <person name="Zhou Y."/>
            <person name="He R."/>
            <person name="Meng N."/>
            <person name="Wang Y."/>
            <person name="Liu W."/>
            <person name="Liu Z."/>
            <person name="Liu J."/>
            <person name="Guo Q."/>
            <person name="Huang H."/>
            <person name="Sederoff R.R."/>
            <person name="Wang G."/>
            <person name="Qu G."/>
            <person name="Chen S."/>
        </authorList>
    </citation>
    <scope>NUCLEOTIDE SEQUENCE</scope>
    <source>
        <strain evidence="2">SC-2020</strain>
    </source>
</reference>
<keyword evidence="1" id="KW-0732">Signal</keyword>
<evidence type="ECO:0000256" key="1">
    <source>
        <dbReference type="SAM" id="SignalP"/>
    </source>
</evidence>
<evidence type="ECO:0000313" key="3">
    <source>
        <dbReference type="Proteomes" id="UP001164929"/>
    </source>
</evidence>
<accession>A0AAD6M2U5</accession>
<dbReference type="Proteomes" id="UP001164929">
    <property type="component" value="Chromosome 12"/>
</dbReference>
<feature type="signal peptide" evidence="1">
    <location>
        <begin position="1"/>
        <end position="22"/>
    </location>
</feature>
<comment type="caution">
    <text evidence="2">The sequence shown here is derived from an EMBL/GenBank/DDBJ whole genome shotgun (WGS) entry which is preliminary data.</text>
</comment>
<feature type="chain" id="PRO_5042024640" description="Glycine-rich protein" evidence="1">
    <location>
        <begin position="23"/>
        <end position="120"/>
    </location>
</feature>
<sequence length="120" mass="12411">MQPNLSRFTLFLLFLIAGGSFACNIGGTSNRVVVAGSGRSPNRFGKGFGYGSGSGSGLGSGYSYKTGSGGAQGGGYGAEVGLVILLVVAAVEDRVAMEHNHHLTPTENQPWVRESAWSPF</sequence>
<gene>
    <name evidence="2" type="ORF">NC653_029761</name>
</gene>
<proteinExistence type="predicted"/>
<name>A0AAD6M2U5_9ROSI</name>
<organism evidence="2 3">
    <name type="scientific">Populus alba x Populus x berolinensis</name>
    <dbReference type="NCBI Taxonomy" id="444605"/>
    <lineage>
        <taxon>Eukaryota</taxon>
        <taxon>Viridiplantae</taxon>
        <taxon>Streptophyta</taxon>
        <taxon>Embryophyta</taxon>
        <taxon>Tracheophyta</taxon>
        <taxon>Spermatophyta</taxon>
        <taxon>Magnoliopsida</taxon>
        <taxon>eudicotyledons</taxon>
        <taxon>Gunneridae</taxon>
        <taxon>Pentapetalae</taxon>
        <taxon>rosids</taxon>
        <taxon>fabids</taxon>
        <taxon>Malpighiales</taxon>
        <taxon>Salicaceae</taxon>
        <taxon>Saliceae</taxon>
        <taxon>Populus</taxon>
    </lineage>
</organism>
<evidence type="ECO:0000313" key="2">
    <source>
        <dbReference type="EMBL" id="KAJ6977958.1"/>
    </source>
</evidence>
<keyword evidence="3" id="KW-1185">Reference proteome</keyword>
<protein>
    <recommendedName>
        <fullName evidence="4">Glycine-rich protein</fullName>
    </recommendedName>
</protein>